<accession>A0A8J1TXS1</accession>
<evidence type="ECO:0000313" key="4">
    <source>
        <dbReference type="EMBL" id="CAH1796575.1"/>
    </source>
</evidence>
<sequence>MATIELLEENQESNTRTMGSQRRVDDEEDEPSPPLPPDGGWGWVIVFGSFICNMLVDGFCFCYSVFFVEFLKEFGESVSKTAFVGSLVPGMYLMSGPFVSALANKVGCRAVTIVGAVIACLSFILSTFSPSLDVLIITYGIMGGIGFGLIYLPSIVIVNFWFEGKRAFATGIAVCGSGIGTFVFGAFAPRLIAAFGWKGATWILAGLILNCIVCGAVFRPLESLSKAPKRKESEDIEIGPLKPRKGSIMYKIIEDKKRQRTISSGSMDNVVITKDNKVVDAKKAKLFPDNKLMDIEEEKLKPKTTVRLENNNAIHEHNDKSETQKETTIINSTPNLLNIHNKALDRVRALKGATKVSFSAEDLRKRVLKKPIQTPEEEEYERKKKEVSRPMYRQDIFYTGSMRSIPEFQSQPDIRSYIKSTTSVNVQKEEGRLGPILNVLKDMFDFSILKCLTFDVICFMSVAAMLGFFTPFVYLYMQAIQFVDPNEAAFLLSIIGISNTAGRVVAGWLSDRTWADCLVINNFALVVAGAVCIAIPHCTQYWMFVLVCVIYGLCIACFISLRTIILTDLLGLAMLTKSFGILLLFQGIASVVGTPLAGVLYDEENQSYAISFYSSGILISVAGVVGFTVRTLNKWEKKHRPHLFESGQTQYVPVSSTEDLPLPPLGSEQNGHAQAP</sequence>
<feature type="compositionally biased region" description="Polar residues" evidence="2">
    <location>
        <begin position="667"/>
        <end position="676"/>
    </location>
</feature>
<dbReference type="GO" id="GO:0008028">
    <property type="term" value="F:monocarboxylic acid transmembrane transporter activity"/>
    <property type="evidence" value="ECO:0007669"/>
    <property type="project" value="TreeGrafter"/>
</dbReference>
<dbReference type="InterPro" id="IPR036259">
    <property type="entry name" value="MFS_trans_sf"/>
</dbReference>
<feature type="transmembrane region" description="Helical" evidence="3">
    <location>
        <begin position="451"/>
        <end position="476"/>
    </location>
</feature>
<keyword evidence="3" id="KW-1133">Transmembrane helix</keyword>
<feature type="compositionally biased region" description="Acidic residues" evidence="2">
    <location>
        <begin position="1"/>
        <end position="11"/>
    </location>
</feature>
<dbReference type="Proteomes" id="UP000749559">
    <property type="component" value="Unassembled WGS sequence"/>
</dbReference>
<feature type="transmembrane region" description="Helical" evidence="3">
    <location>
        <begin position="168"/>
        <end position="188"/>
    </location>
</feature>
<keyword evidence="3" id="KW-0472">Membrane</keyword>
<feature type="transmembrane region" description="Helical" evidence="3">
    <location>
        <begin position="200"/>
        <end position="221"/>
    </location>
</feature>
<dbReference type="InterPro" id="IPR050327">
    <property type="entry name" value="Proton-linked_MCT"/>
</dbReference>
<dbReference type="CDD" id="cd17352">
    <property type="entry name" value="MFS_MCT_SLC16"/>
    <property type="match status" value="1"/>
</dbReference>
<dbReference type="EMBL" id="CAIIXF020000010">
    <property type="protein sequence ID" value="CAH1796575.1"/>
    <property type="molecule type" value="Genomic_DNA"/>
</dbReference>
<dbReference type="GO" id="GO:0016020">
    <property type="term" value="C:membrane"/>
    <property type="evidence" value="ECO:0007669"/>
    <property type="project" value="UniProtKB-SubCell"/>
</dbReference>
<evidence type="ECO:0000256" key="1">
    <source>
        <dbReference type="ARBA" id="ARBA00004141"/>
    </source>
</evidence>
<evidence type="ECO:0000256" key="3">
    <source>
        <dbReference type="SAM" id="Phobius"/>
    </source>
</evidence>
<protein>
    <submittedName>
        <fullName evidence="4">Uncharacterized protein</fullName>
    </submittedName>
</protein>
<dbReference type="Gene3D" id="1.20.1250.20">
    <property type="entry name" value="MFS general substrate transporter like domains"/>
    <property type="match status" value="2"/>
</dbReference>
<comment type="subcellular location">
    <subcellularLocation>
        <location evidence="1">Membrane</location>
        <topology evidence="1">Multi-pass membrane protein</topology>
    </subcellularLocation>
</comment>
<feature type="transmembrane region" description="Helical" evidence="3">
    <location>
        <begin position="579"/>
        <end position="601"/>
    </location>
</feature>
<feature type="transmembrane region" description="Helical" evidence="3">
    <location>
        <begin position="110"/>
        <end position="128"/>
    </location>
</feature>
<proteinExistence type="predicted"/>
<dbReference type="OrthoDB" id="6499973at2759"/>
<feature type="region of interest" description="Disordered" evidence="2">
    <location>
        <begin position="652"/>
        <end position="676"/>
    </location>
</feature>
<dbReference type="Pfam" id="PF07690">
    <property type="entry name" value="MFS_1"/>
    <property type="match status" value="2"/>
</dbReference>
<comment type="caution">
    <text evidence="4">The sequence shown here is derived from an EMBL/GenBank/DDBJ whole genome shotgun (WGS) entry which is preliminary data.</text>
</comment>
<evidence type="ECO:0000313" key="5">
    <source>
        <dbReference type="Proteomes" id="UP000749559"/>
    </source>
</evidence>
<feature type="transmembrane region" description="Helical" evidence="3">
    <location>
        <begin position="542"/>
        <end position="567"/>
    </location>
</feature>
<feature type="transmembrane region" description="Helical" evidence="3">
    <location>
        <begin position="41"/>
        <end position="68"/>
    </location>
</feature>
<reference evidence="4" key="1">
    <citation type="submission" date="2022-03" db="EMBL/GenBank/DDBJ databases">
        <authorList>
            <person name="Martin C."/>
        </authorList>
    </citation>
    <scope>NUCLEOTIDE SEQUENCE</scope>
</reference>
<dbReference type="AlphaFoldDB" id="A0A8J1TXS1"/>
<gene>
    <name evidence="4" type="ORF">OFUS_LOCUS20969</name>
</gene>
<feature type="transmembrane region" description="Helical" evidence="3">
    <location>
        <begin position="607"/>
        <end position="629"/>
    </location>
</feature>
<dbReference type="InterPro" id="IPR011701">
    <property type="entry name" value="MFS"/>
</dbReference>
<dbReference type="InterPro" id="IPR020846">
    <property type="entry name" value="MFS_dom"/>
</dbReference>
<name>A0A8J1TXS1_OWEFU</name>
<dbReference type="SUPFAM" id="SSF103473">
    <property type="entry name" value="MFS general substrate transporter"/>
    <property type="match status" value="1"/>
</dbReference>
<dbReference type="PANTHER" id="PTHR11360">
    <property type="entry name" value="MONOCARBOXYLATE TRANSPORTER"/>
    <property type="match status" value="1"/>
</dbReference>
<evidence type="ECO:0000256" key="2">
    <source>
        <dbReference type="SAM" id="MobiDB-lite"/>
    </source>
</evidence>
<dbReference type="PANTHER" id="PTHR11360:SF286">
    <property type="entry name" value="GH22266P"/>
    <property type="match status" value="1"/>
</dbReference>
<keyword evidence="5" id="KW-1185">Reference proteome</keyword>
<dbReference type="PROSITE" id="PS50850">
    <property type="entry name" value="MFS"/>
    <property type="match status" value="1"/>
</dbReference>
<feature type="transmembrane region" description="Helical" evidence="3">
    <location>
        <begin position="518"/>
        <end position="536"/>
    </location>
</feature>
<feature type="region of interest" description="Disordered" evidence="2">
    <location>
        <begin position="1"/>
        <end position="36"/>
    </location>
</feature>
<organism evidence="4 5">
    <name type="scientific">Owenia fusiformis</name>
    <name type="common">Polychaete worm</name>
    <dbReference type="NCBI Taxonomy" id="6347"/>
    <lineage>
        <taxon>Eukaryota</taxon>
        <taxon>Metazoa</taxon>
        <taxon>Spiralia</taxon>
        <taxon>Lophotrochozoa</taxon>
        <taxon>Annelida</taxon>
        <taxon>Polychaeta</taxon>
        <taxon>Sedentaria</taxon>
        <taxon>Canalipalpata</taxon>
        <taxon>Sabellida</taxon>
        <taxon>Oweniida</taxon>
        <taxon>Oweniidae</taxon>
        <taxon>Owenia</taxon>
    </lineage>
</organism>
<keyword evidence="3" id="KW-0812">Transmembrane</keyword>
<feature type="transmembrane region" description="Helical" evidence="3">
    <location>
        <begin position="488"/>
        <end position="506"/>
    </location>
</feature>
<feature type="transmembrane region" description="Helical" evidence="3">
    <location>
        <begin position="134"/>
        <end position="161"/>
    </location>
</feature>